<dbReference type="Gene3D" id="2.70.98.10">
    <property type="match status" value="1"/>
</dbReference>
<dbReference type="InterPro" id="IPR008183">
    <property type="entry name" value="Aldose_1/G6P_1-epimerase"/>
</dbReference>
<gene>
    <name evidence="1" type="ORF">FOXB_11488</name>
</gene>
<reference evidence="1" key="1">
    <citation type="journal article" date="2012" name="Mol. Plant Microbe Interact.">
        <title>A highly conserved effector in Fusarium oxysporum is required for full virulence on Arabidopsis.</title>
        <authorList>
            <person name="Thatcher L.F."/>
            <person name="Gardiner D.M."/>
            <person name="Kazan K."/>
            <person name="Manners J."/>
        </authorList>
    </citation>
    <scope>NUCLEOTIDE SEQUENCE [LARGE SCALE GENOMIC DNA]</scope>
    <source>
        <strain evidence="1">Fo5176</strain>
    </source>
</reference>
<dbReference type="GO" id="GO:0030246">
    <property type="term" value="F:carbohydrate binding"/>
    <property type="evidence" value="ECO:0007669"/>
    <property type="project" value="InterPro"/>
</dbReference>
<dbReference type="EMBL" id="AFQF01002889">
    <property type="protein sequence ID" value="EGU78011.1"/>
    <property type="molecule type" value="Genomic_DNA"/>
</dbReference>
<dbReference type="PANTHER" id="PTHR10091">
    <property type="entry name" value="ALDOSE-1-EPIMERASE"/>
    <property type="match status" value="1"/>
</dbReference>
<evidence type="ECO:0000313" key="1">
    <source>
        <dbReference type="EMBL" id="EGU78011.1"/>
    </source>
</evidence>
<dbReference type="AlphaFoldDB" id="F9FYK6"/>
<dbReference type="SUPFAM" id="SSF74650">
    <property type="entry name" value="Galactose mutarotase-like"/>
    <property type="match status" value="1"/>
</dbReference>
<dbReference type="Pfam" id="PF01263">
    <property type="entry name" value="Aldose_epim"/>
    <property type="match status" value="1"/>
</dbReference>
<protein>
    <recommendedName>
        <fullName evidence="2">Aldose 1-epimerase</fullName>
    </recommendedName>
</protein>
<dbReference type="PaxDb" id="5507-FOXG_07768P0"/>
<sequence length="318" mass="33802">MADAPISFLPLGAIIQSLVVNGVNIVQGFPTQEDYEKHNSPYFGVTVGRVANRIKGARIDSLNGKEVTLAANDGQNHLHGGKIGWSSRVWDGPKPVGTRQVPGVEGLEGGESVAFTLTSEDGDEGYPGTVEVTVTYTTGTQNVDGKEVIILAMEYEAKLVGGADETVINMTNHSYFNPSGKETIAGTDITLPTANYLAVGSDLIPTGKIEPFPGVTANKTFTLGPQEPNIDHCFVLNTDPSSVPLDTRNQPLNLNIYTGAGINVPAVNGLPARGARAGFCCEPARYVNAANVPEWKNQVLLKKGDTYGARTVYKAWAD</sequence>
<dbReference type="GO" id="GO:0006006">
    <property type="term" value="P:glucose metabolic process"/>
    <property type="evidence" value="ECO:0007669"/>
    <property type="project" value="TreeGrafter"/>
</dbReference>
<dbReference type="GO" id="GO:0033499">
    <property type="term" value="P:galactose catabolic process via UDP-galactose, Leloir pathway"/>
    <property type="evidence" value="ECO:0007669"/>
    <property type="project" value="TreeGrafter"/>
</dbReference>
<dbReference type="PANTHER" id="PTHR10091:SF0">
    <property type="entry name" value="GALACTOSE MUTAROTASE"/>
    <property type="match status" value="1"/>
</dbReference>
<evidence type="ECO:0008006" key="2">
    <source>
        <dbReference type="Google" id="ProtNLM"/>
    </source>
</evidence>
<dbReference type="OrthoDB" id="274691at2759"/>
<dbReference type="GO" id="GO:0004034">
    <property type="term" value="F:aldose 1-epimerase activity"/>
    <property type="evidence" value="ECO:0007669"/>
    <property type="project" value="TreeGrafter"/>
</dbReference>
<proteinExistence type="predicted"/>
<name>F9FYK6_FUSOF</name>
<organism evidence="1">
    <name type="scientific">Fusarium oxysporum (strain Fo5176)</name>
    <name type="common">Fusarium vascular wilt</name>
    <dbReference type="NCBI Taxonomy" id="660025"/>
    <lineage>
        <taxon>Eukaryota</taxon>
        <taxon>Fungi</taxon>
        <taxon>Dikarya</taxon>
        <taxon>Ascomycota</taxon>
        <taxon>Pezizomycotina</taxon>
        <taxon>Sordariomycetes</taxon>
        <taxon>Hypocreomycetidae</taxon>
        <taxon>Hypocreales</taxon>
        <taxon>Nectriaceae</taxon>
        <taxon>Fusarium</taxon>
        <taxon>Fusarium oxysporum species complex</taxon>
    </lineage>
</organism>
<accession>F9FYK6</accession>
<dbReference type="STRING" id="660025.F9FYK6"/>
<comment type="caution">
    <text evidence="1">The sequence shown here is derived from an EMBL/GenBank/DDBJ whole genome shotgun (WGS) entry which is preliminary data.</text>
</comment>
<dbReference type="InterPro" id="IPR014718">
    <property type="entry name" value="GH-type_carb-bd"/>
</dbReference>
<dbReference type="InterPro" id="IPR011013">
    <property type="entry name" value="Gal_mutarotase_sf_dom"/>
</dbReference>